<feature type="transmembrane region" description="Helical" evidence="6">
    <location>
        <begin position="98"/>
        <end position="124"/>
    </location>
</feature>
<feature type="transmembrane region" description="Helical" evidence="6">
    <location>
        <begin position="68"/>
        <end position="86"/>
    </location>
</feature>
<dbReference type="PANTHER" id="PTHR38459:SF1">
    <property type="entry name" value="PROPHAGE BACTOPRENOL-LINKED GLUCOSE TRANSLOCASE HOMOLOG"/>
    <property type="match status" value="1"/>
</dbReference>
<feature type="transmembrane region" description="Helical" evidence="6">
    <location>
        <begin position="33"/>
        <end position="56"/>
    </location>
</feature>
<organism evidence="8 9">
    <name type="scientific">Bacillus benzoevorans</name>
    <dbReference type="NCBI Taxonomy" id="1456"/>
    <lineage>
        <taxon>Bacteria</taxon>
        <taxon>Bacillati</taxon>
        <taxon>Bacillota</taxon>
        <taxon>Bacilli</taxon>
        <taxon>Bacillales</taxon>
        <taxon>Bacillaceae</taxon>
        <taxon>Bacillus</taxon>
    </lineage>
</organism>
<dbReference type="GO" id="GO:0005886">
    <property type="term" value="C:plasma membrane"/>
    <property type="evidence" value="ECO:0007669"/>
    <property type="project" value="TreeGrafter"/>
</dbReference>
<evidence type="ECO:0000256" key="4">
    <source>
        <dbReference type="ARBA" id="ARBA00022989"/>
    </source>
</evidence>
<proteinExistence type="inferred from homology"/>
<gene>
    <name evidence="8" type="ORF">HNR53_002235</name>
</gene>
<evidence type="ECO:0000256" key="5">
    <source>
        <dbReference type="ARBA" id="ARBA00023136"/>
    </source>
</evidence>
<keyword evidence="3 6" id="KW-0812">Transmembrane</keyword>
<sequence>MKFTFVRFIIVGVANTIIGLTVMFLFYHLLGLSYWMATFFGNTIGACVSYCLNRSFTFKSKASVSQSLVRFAAVILFCYFVSFYIGKHAVQLVLDHTHIFSAAISTDLAILVSTGFYTLLNYALQKLIVFPQQRAKTPA</sequence>
<evidence type="ECO:0000256" key="2">
    <source>
        <dbReference type="ARBA" id="ARBA00009399"/>
    </source>
</evidence>
<protein>
    <submittedName>
        <fullName evidence="8">Putative flippase GtrA</fullName>
    </submittedName>
</protein>
<dbReference type="InterPro" id="IPR007267">
    <property type="entry name" value="GtrA_DPMS_TM"/>
</dbReference>
<keyword evidence="9" id="KW-1185">Reference proteome</keyword>
<comment type="subcellular location">
    <subcellularLocation>
        <location evidence="1">Membrane</location>
        <topology evidence="1">Multi-pass membrane protein</topology>
    </subcellularLocation>
</comment>
<dbReference type="PANTHER" id="PTHR38459">
    <property type="entry name" value="PROPHAGE BACTOPRENOL-LINKED GLUCOSE TRANSLOCASE HOMOLOG"/>
    <property type="match status" value="1"/>
</dbReference>
<dbReference type="Pfam" id="PF04138">
    <property type="entry name" value="GtrA_DPMS_TM"/>
    <property type="match status" value="1"/>
</dbReference>
<evidence type="ECO:0000259" key="7">
    <source>
        <dbReference type="Pfam" id="PF04138"/>
    </source>
</evidence>
<comment type="caution">
    <text evidence="8">The sequence shown here is derived from an EMBL/GenBank/DDBJ whole genome shotgun (WGS) entry which is preliminary data.</text>
</comment>
<name>A0A7X0LV46_9BACI</name>
<feature type="domain" description="GtrA/DPMS transmembrane" evidence="7">
    <location>
        <begin position="7"/>
        <end position="130"/>
    </location>
</feature>
<keyword evidence="5 6" id="KW-0472">Membrane</keyword>
<feature type="transmembrane region" description="Helical" evidence="6">
    <location>
        <begin position="5"/>
        <end position="27"/>
    </location>
</feature>
<keyword evidence="4 6" id="KW-1133">Transmembrane helix</keyword>
<dbReference type="EMBL" id="JACHGK010000006">
    <property type="protein sequence ID" value="MBB6445616.1"/>
    <property type="molecule type" value="Genomic_DNA"/>
</dbReference>
<accession>A0A7X0LV46</accession>
<evidence type="ECO:0000256" key="3">
    <source>
        <dbReference type="ARBA" id="ARBA00022692"/>
    </source>
</evidence>
<evidence type="ECO:0000313" key="9">
    <source>
        <dbReference type="Proteomes" id="UP000531594"/>
    </source>
</evidence>
<dbReference type="GO" id="GO:0000271">
    <property type="term" value="P:polysaccharide biosynthetic process"/>
    <property type="evidence" value="ECO:0007669"/>
    <property type="project" value="InterPro"/>
</dbReference>
<reference evidence="8 9" key="1">
    <citation type="submission" date="2020-08" db="EMBL/GenBank/DDBJ databases">
        <title>Genomic Encyclopedia of Type Strains, Phase IV (KMG-IV): sequencing the most valuable type-strain genomes for metagenomic binning, comparative biology and taxonomic classification.</title>
        <authorList>
            <person name="Goeker M."/>
        </authorList>
    </citation>
    <scope>NUCLEOTIDE SEQUENCE [LARGE SCALE GENOMIC DNA]</scope>
    <source>
        <strain evidence="8 9">DSM 5391</strain>
    </source>
</reference>
<evidence type="ECO:0000313" key="8">
    <source>
        <dbReference type="EMBL" id="MBB6445616.1"/>
    </source>
</evidence>
<dbReference type="RefSeq" id="WP_184525793.1">
    <property type="nucleotide sequence ID" value="NZ_JACHGK010000006.1"/>
</dbReference>
<dbReference type="Proteomes" id="UP000531594">
    <property type="component" value="Unassembled WGS sequence"/>
</dbReference>
<evidence type="ECO:0000256" key="6">
    <source>
        <dbReference type="SAM" id="Phobius"/>
    </source>
</evidence>
<comment type="similarity">
    <text evidence="2">Belongs to the GtrA family.</text>
</comment>
<evidence type="ECO:0000256" key="1">
    <source>
        <dbReference type="ARBA" id="ARBA00004141"/>
    </source>
</evidence>
<dbReference type="InterPro" id="IPR051401">
    <property type="entry name" value="GtrA_CellWall_Glycosyl"/>
</dbReference>
<dbReference type="AlphaFoldDB" id="A0A7X0LV46"/>